<sequence length="435" mass="47620">MQLSETRNLVLVDAGNNTLWESFAHPTATIVMGQRIPIGKSLQSAVTVNEDMSVGDYRLEATNRDWVMEDAVLTVTIAWALWTNRNEVIHGKLRKTASISTHSISPDFTASFFQFSDIRGAFLRSQNDTFRATIDAKPPSSKYYFSVVHRDTDIIIWSANRDAPMSSSDKLSLTVSGLTVTNQAGEPLWSTPQFNSDISAMQLSETGNLVLVDAGNNTLWESFAHPTDTIVMGQRIPVGKSLQSAVTEEDMSAGDYRLEVTDGDVVLQWNKMNYWKLSSDRKAVRNSNKAVSLMAMNGTGLYLLASDNSTVVQVALNGSSSFRSGKLGPDGRFIIGRPRSRSDNKLELEVAGPLEDCDLPLSCKEIGLCRRKPISGSCSCLQEFIYQSNGDCMPVNRSLSLPSACTAARNGSQLNSSFSYLKLGPGKSGFLKPKL</sequence>
<dbReference type="InterPro" id="IPR001480">
    <property type="entry name" value="Bulb-type_lectin_dom"/>
</dbReference>
<dbReference type="Gene3D" id="2.90.10.10">
    <property type="entry name" value="Bulb-type lectin domain"/>
    <property type="match status" value="1"/>
</dbReference>
<gene>
    <name evidence="5" type="ORF">CMV_022960</name>
</gene>
<proteinExistence type="predicted"/>
<accession>A0A8J4QH01</accession>
<evidence type="ECO:0000256" key="2">
    <source>
        <dbReference type="ARBA" id="ARBA00023157"/>
    </source>
</evidence>
<organism evidence="5 6">
    <name type="scientific">Castanea mollissima</name>
    <name type="common">Chinese chestnut</name>
    <dbReference type="NCBI Taxonomy" id="60419"/>
    <lineage>
        <taxon>Eukaryota</taxon>
        <taxon>Viridiplantae</taxon>
        <taxon>Streptophyta</taxon>
        <taxon>Embryophyta</taxon>
        <taxon>Tracheophyta</taxon>
        <taxon>Spermatophyta</taxon>
        <taxon>Magnoliopsida</taxon>
        <taxon>eudicotyledons</taxon>
        <taxon>Gunneridae</taxon>
        <taxon>Pentapetalae</taxon>
        <taxon>rosids</taxon>
        <taxon>fabids</taxon>
        <taxon>Fagales</taxon>
        <taxon>Fagaceae</taxon>
        <taxon>Castanea</taxon>
    </lineage>
</organism>
<dbReference type="InterPro" id="IPR036426">
    <property type="entry name" value="Bulb-type_lectin_dom_sf"/>
</dbReference>
<keyword evidence="3" id="KW-0325">Glycoprotein</keyword>
<dbReference type="OrthoDB" id="1530339at2759"/>
<evidence type="ECO:0000256" key="1">
    <source>
        <dbReference type="ARBA" id="ARBA00022729"/>
    </source>
</evidence>
<keyword evidence="2" id="KW-1015">Disulfide bond</keyword>
<evidence type="ECO:0000259" key="4">
    <source>
        <dbReference type="PROSITE" id="PS50927"/>
    </source>
</evidence>
<name>A0A8J4QH01_9ROSI</name>
<evidence type="ECO:0000256" key="3">
    <source>
        <dbReference type="ARBA" id="ARBA00023180"/>
    </source>
</evidence>
<dbReference type="PANTHER" id="PTHR47976">
    <property type="entry name" value="G-TYPE LECTIN S-RECEPTOR-LIKE SERINE/THREONINE-PROTEIN KINASE SD2-5"/>
    <property type="match status" value="1"/>
</dbReference>
<dbReference type="SUPFAM" id="SSF51110">
    <property type="entry name" value="alpha-D-mannose-specific plant lectins"/>
    <property type="match status" value="2"/>
</dbReference>
<dbReference type="PANTHER" id="PTHR47976:SF60">
    <property type="entry name" value="RECEPTOR-LIKE SERINE_THREONINE-PROTEIN KINASE"/>
    <property type="match status" value="1"/>
</dbReference>
<keyword evidence="1" id="KW-0732">Signal</keyword>
<reference evidence="5" key="1">
    <citation type="submission" date="2020-03" db="EMBL/GenBank/DDBJ databases">
        <title>Castanea mollissima Vanexum genome sequencing.</title>
        <authorList>
            <person name="Staton M."/>
        </authorList>
    </citation>
    <scope>NUCLEOTIDE SEQUENCE</scope>
    <source>
        <tissue evidence="5">Leaf</tissue>
    </source>
</reference>
<keyword evidence="6" id="KW-1185">Reference proteome</keyword>
<evidence type="ECO:0000313" key="5">
    <source>
        <dbReference type="EMBL" id="KAF3951382.1"/>
    </source>
</evidence>
<evidence type="ECO:0000313" key="6">
    <source>
        <dbReference type="Proteomes" id="UP000737018"/>
    </source>
</evidence>
<dbReference type="Proteomes" id="UP000737018">
    <property type="component" value="Unassembled WGS sequence"/>
</dbReference>
<dbReference type="EMBL" id="JRKL02004967">
    <property type="protein sequence ID" value="KAF3951382.1"/>
    <property type="molecule type" value="Genomic_DNA"/>
</dbReference>
<comment type="caution">
    <text evidence="5">The sequence shown here is derived from an EMBL/GenBank/DDBJ whole genome shotgun (WGS) entry which is preliminary data.</text>
</comment>
<dbReference type="Pfam" id="PF01453">
    <property type="entry name" value="B_lectin"/>
    <property type="match status" value="1"/>
</dbReference>
<dbReference type="AlphaFoldDB" id="A0A8J4QH01"/>
<dbReference type="SMART" id="SM00108">
    <property type="entry name" value="B_lectin"/>
    <property type="match status" value="1"/>
</dbReference>
<feature type="domain" description="Bulb-type lectin" evidence="4">
    <location>
        <begin position="108"/>
        <end position="224"/>
    </location>
</feature>
<dbReference type="InterPro" id="IPR051343">
    <property type="entry name" value="G-type_lectin_kinases/EP1-like"/>
</dbReference>
<protein>
    <recommendedName>
        <fullName evidence="4">Bulb-type lectin domain-containing protein</fullName>
    </recommendedName>
</protein>
<dbReference type="PROSITE" id="PS50927">
    <property type="entry name" value="BULB_LECTIN"/>
    <property type="match status" value="1"/>
</dbReference>